<reference evidence="2" key="1">
    <citation type="submission" date="2014-06" db="EMBL/GenBank/DDBJ databases">
        <authorList>
            <person name="Berkman P.J."/>
        </authorList>
    </citation>
    <scope>NUCLEOTIDE SEQUENCE [LARGE SCALE GENOMIC DNA]</scope>
</reference>
<dbReference type="AlphaFoldDB" id="A0A0F7S8J9"/>
<dbReference type="EMBL" id="CCFA01001138">
    <property type="protein sequence ID" value="CDW96998.1"/>
    <property type="molecule type" value="Genomic_DNA"/>
</dbReference>
<evidence type="ECO:0000313" key="2">
    <source>
        <dbReference type="Proteomes" id="UP000242770"/>
    </source>
</evidence>
<sequence length="48" mass="5365">MLAVLKEEWSGYYAAGPYTSTANITPLPDRGDIVLHPWQGLKDTQAWC</sequence>
<dbReference type="Proteomes" id="UP000242770">
    <property type="component" value="Unassembled WGS sequence"/>
</dbReference>
<name>A0A0F7S8J9_9BASI</name>
<proteinExistence type="predicted"/>
<evidence type="ECO:0000313" key="1">
    <source>
        <dbReference type="EMBL" id="CDW96998.1"/>
    </source>
</evidence>
<organism evidence="1 2">
    <name type="scientific">Sporisorium scitamineum</name>
    <dbReference type="NCBI Taxonomy" id="49012"/>
    <lineage>
        <taxon>Eukaryota</taxon>
        <taxon>Fungi</taxon>
        <taxon>Dikarya</taxon>
        <taxon>Basidiomycota</taxon>
        <taxon>Ustilaginomycotina</taxon>
        <taxon>Ustilaginomycetes</taxon>
        <taxon>Ustilaginales</taxon>
        <taxon>Ustilaginaceae</taxon>
        <taxon>Sporisorium</taxon>
    </lineage>
</organism>
<protein>
    <submittedName>
        <fullName evidence="1">Uncharacterized protein</fullName>
    </submittedName>
</protein>
<gene>
    <name evidence="1" type="primary">SSCI21810.1</name>
</gene>
<keyword evidence="2" id="KW-1185">Reference proteome</keyword>
<accession>A0A0F7S8J9</accession>